<dbReference type="CAZy" id="CBM13">
    <property type="family name" value="Carbohydrate-Binding Module Family 13"/>
</dbReference>
<organism evidence="3">
    <name type="scientific">Cerioporus squamosus</name>
    <dbReference type="NCBI Taxonomy" id="2829415"/>
    <lineage>
        <taxon>Eukaryota</taxon>
        <taxon>Fungi</taxon>
        <taxon>Dikarya</taxon>
        <taxon>Basidiomycota</taxon>
        <taxon>Agaricomycotina</taxon>
        <taxon>Agaricomycetes</taxon>
        <taxon>Polyporales</taxon>
        <taxon>Polyporaceae</taxon>
        <taxon>Cerioporus</taxon>
    </lineage>
</organism>
<feature type="binding site" evidence="5">
    <location>
        <position position="209"/>
    </location>
    <ligand>
        <name>Ca(2+)</name>
        <dbReference type="ChEBI" id="CHEBI:29108"/>
        <label>2</label>
    </ligand>
</feature>
<dbReference type="AlphaFoldDB" id="Q75WT9"/>
<sequence length="286" mass="31191">MSFQGHGIYYIASAYVANTRLALSEDSSANKSPDVIISSDAVDPLNNLWLIEPVGEADTYTVRNAFAGSYMDLAGHAATDGTAIIGYRPTGGDNQKWIISQINDVWKIKSKETGTFVTLLNGDGGGTGTVVGWQNITNNTSQNWTFQKLSQTGANVHATLLACPALRQDFKSYLSDGLYLVLTRDQISSIWQASGLGSTPWRSEIFDCDDFATVFKGAVAKWGNENFKANGFALLCGLMFGSKSSGAHAYNWFVERGNFSTVTFFEPQNGTYSANAWDYKAYFGLF</sequence>
<keyword evidence="3" id="KW-0430">Lectin</keyword>
<proteinExistence type="evidence at protein level"/>
<feature type="binding site" evidence="5">
    <location>
        <position position="210"/>
    </location>
    <ligand>
        <name>Ca(2+)</name>
        <dbReference type="ChEBI" id="CHEBI:29108"/>
        <label>2</label>
    </ligand>
</feature>
<dbReference type="SUPFAM" id="SSF54001">
    <property type="entry name" value="Cysteine proteinases"/>
    <property type="match status" value="1"/>
</dbReference>
<dbReference type="InterPro" id="IPR000772">
    <property type="entry name" value="Ricin_B_lectin"/>
</dbReference>
<keyword evidence="5" id="KW-0479">Metal-binding</keyword>
<dbReference type="IntAct" id="Q75WT9">
    <property type="interactions" value="1"/>
</dbReference>
<dbReference type="InterPro" id="IPR038765">
    <property type="entry name" value="Papain-like_cys_pep_sf"/>
</dbReference>
<feature type="binding site" evidence="5">
    <location>
        <position position="207"/>
    </location>
    <ligand>
        <name>Ca(2+)</name>
        <dbReference type="ChEBI" id="CHEBI:29108"/>
        <label>1</label>
    </ligand>
</feature>
<feature type="binding site" evidence="5">
    <location>
        <position position="94"/>
    </location>
    <ligand>
        <name>beta-D-galactose</name>
        <dbReference type="ChEBI" id="CHEBI:27667"/>
    </ligand>
</feature>
<dbReference type="PDB" id="3PHZ">
    <property type="method" value="X-ray"/>
    <property type="resolution" value="1.70 A"/>
    <property type="chains" value="A/B=1-286"/>
</dbReference>
<reference evidence="4" key="2">
    <citation type="journal article" date="2011" name="Glycobiology">
        <title>Structure and binding analysis of Polyporus squamosus lectin in complex with the Neu5Ac{alpha}2-6Gal{beta}1-4GlcNAc human-type influenza receptor.</title>
        <authorList>
            <person name="Kadirvelraj R."/>
            <person name="Grant O.C."/>
            <person name="Goldstein I.J."/>
            <person name="Winter H.C."/>
            <person name="Tateno H."/>
            <person name="Fadda E."/>
            <person name="Woods R.J."/>
        </authorList>
    </citation>
    <scope>X-RAY CRYSTALLOGRAPHY (1.70 ANGSTROMS)</scope>
</reference>
<dbReference type="SMR" id="Q75WT9"/>
<dbReference type="UniLectin" id="Q75WT9"/>
<feature type="binding site" evidence="5">
    <location>
        <position position="209"/>
    </location>
    <ligand>
        <name>Ca(2+)</name>
        <dbReference type="ChEBI" id="CHEBI:29108"/>
        <label>1</label>
    </ligand>
</feature>
<evidence type="ECO:0000259" key="1">
    <source>
        <dbReference type="Pfam" id="PF14200"/>
    </source>
</evidence>
<dbReference type="Pfam" id="PF14200">
    <property type="entry name" value="RicinB_lectin_2"/>
    <property type="match status" value="2"/>
</dbReference>
<dbReference type="InterPro" id="IPR040600">
    <property type="entry name" value="Agglutinin_C"/>
</dbReference>
<dbReference type="PDBsum" id="3PHZ"/>
<protein>
    <submittedName>
        <fullName evidence="3">Ricin B-related lectin</fullName>
    </submittedName>
</protein>
<feature type="binding site" evidence="5">
    <location>
        <position position="207"/>
    </location>
    <ligand>
        <name>Ca(2+)</name>
        <dbReference type="ChEBI" id="CHEBI:29108"/>
        <label>2</label>
    </ligand>
</feature>
<feature type="binding site" evidence="5">
    <location>
        <position position="176"/>
    </location>
    <ligand>
        <name>Ca(2+)</name>
        <dbReference type="ChEBI" id="CHEBI:29108"/>
        <label>2</label>
    </ligand>
</feature>
<dbReference type="Pfam" id="PF18021">
    <property type="entry name" value="Agglutinin_C"/>
    <property type="match status" value="1"/>
</dbReference>
<feature type="domain" description="Agglutinin C-terminal" evidence="2">
    <location>
        <begin position="179"/>
        <end position="271"/>
    </location>
</feature>
<feature type="binding site" evidence="5">
    <location>
        <position position="76"/>
    </location>
    <ligand>
        <name>beta-D-galactose</name>
        <dbReference type="ChEBI" id="CHEBI:27667"/>
    </ligand>
</feature>
<dbReference type="InterPro" id="IPR035992">
    <property type="entry name" value="Ricin_B-like_lectins"/>
</dbReference>
<dbReference type="EvolutionaryTrace" id="Q75WT9"/>
<dbReference type="PDB" id="5MUA">
    <property type="method" value="X-ray"/>
    <property type="resolution" value="1.49 A"/>
    <property type="chains" value="A/B=1-286"/>
</dbReference>
<dbReference type="Gene3D" id="2.80.10.50">
    <property type="match status" value="1"/>
</dbReference>
<feature type="binding site" evidence="5">
    <location>
        <position position="175"/>
    </location>
    <ligand>
        <name>Ca(2+)</name>
        <dbReference type="ChEBI" id="CHEBI:29108"/>
        <label>1</label>
    </ligand>
</feature>
<dbReference type="PDBsum" id="5MUA"/>
<name>Q75WT9_9APHY</name>
<feature type="domain" description="Ricin B lectin" evidence="1">
    <location>
        <begin position="6"/>
        <end position="87"/>
    </location>
</feature>
<accession>Q75WT9</accession>
<feature type="binding site" evidence="5">
    <location>
        <position position="176"/>
    </location>
    <ligand>
        <name>Ca(2+)</name>
        <dbReference type="ChEBI" id="CHEBI:29108"/>
        <label>1</label>
    </ligand>
</feature>
<dbReference type="GO" id="GO:0046872">
    <property type="term" value="F:metal ion binding"/>
    <property type="evidence" value="ECO:0007669"/>
    <property type="project" value="UniProtKB-KW"/>
</dbReference>
<reference evidence="5" key="3">
    <citation type="journal article" date="2017" name="Biochemistry">
        <title>Family of Papain-Like Fungal Chimerolectins with Distinct Ca&lt;sup&gt;2+&lt;/sup&gt;-Dependent Activation Mechanism.</title>
        <authorList>
            <person name="Cordara G."/>
            <person name="Manna D."/>
            <person name="Krengel U."/>
        </authorList>
    </citation>
    <scope>X-RAY CRYSTALLOGRAPHY (1.49 ANGSTROMS) IN COMPLEX WITH CA(2+) AND BETA-D-GALACTOSE</scope>
</reference>
<feature type="domain" description="Ricin B lectin" evidence="1">
    <location>
        <begin position="93"/>
        <end position="151"/>
    </location>
</feature>
<evidence type="ECO:0000259" key="2">
    <source>
        <dbReference type="Pfam" id="PF18021"/>
    </source>
</evidence>
<reference evidence="3" key="1">
    <citation type="journal article" date="2004" name="Biochem. J.">
        <title>Cloning, expression in Escherichia coli and characterization of the recombinant Neu5Acalpha2,6Galbeta1,4GlcNAc-specific high-affinity lectin and its mutants from the mushroom Polyporus squamosus.</title>
        <authorList>
            <person name="Tateno H."/>
            <person name="Winter H.C."/>
            <person name="Goldstein I.J."/>
        </authorList>
    </citation>
    <scope>NUCLEOTIDE SEQUENCE</scope>
</reference>
<feature type="binding site" evidence="5">
    <location>
        <position position="75"/>
    </location>
    <ligand>
        <name>beta-D-galactose</name>
        <dbReference type="ChEBI" id="CHEBI:27667"/>
    </ligand>
</feature>
<keyword evidence="4 5" id="KW-0002">3D-structure</keyword>
<dbReference type="SUPFAM" id="SSF50370">
    <property type="entry name" value="Ricin B-like lectins"/>
    <property type="match status" value="1"/>
</dbReference>
<evidence type="ECO:0007829" key="5">
    <source>
        <dbReference type="PDB" id="5MUA"/>
    </source>
</evidence>
<dbReference type="GO" id="GO:0030246">
    <property type="term" value="F:carbohydrate binding"/>
    <property type="evidence" value="ECO:0007669"/>
    <property type="project" value="UniProtKB-KW"/>
</dbReference>
<dbReference type="Gene3D" id="3.30.460.70">
    <property type="match status" value="1"/>
</dbReference>
<dbReference type="EMBL" id="AB120706">
    <property type="protein sequence ID" value="BAC87875.1"/>
    <property type="molecule type" value="mRNA"/>
</dbReference>
<feature type="binding site" evidence="5">
    <location>
        <position position="72"/>
    </location>
    <ligand>
        <name>beta-D-galactose</name>
        <dbReference type="ChEBI" id="CHEBI:27667"/>
    </ligand>
</feature>
<evidence type="ECO:0000313" key="3">
    <source>
        <dbReference type="EMBL" id="BAC87875.1"/>
    </source>
</evidence>
<feature type="binding site" evidence="5">
    <location>
        <position position="204"/>
    </location>
    <ligand>
        <name>Ca(2+)</name>
        <dbReference type="ChEBI" id="CHEBI:29108"/>
        <label>2</label>
    </ligand>
</feature>
<keyword evidence="5" id="KW-0106">Calcium</keyword>
<gene>
    <name evidence="3" type="primary">psl1a</name>
</gene>
<evidence type="ECO:0007829" key="4">
    <source>
        <dbReference type="PDB" id="3PHZ"/>
    </source>
</evidence>
<dbReference type="PROSITE" id="PS50231">
    <property type="entry name" value="RICIN_B_LECTIN"/>
    <property type="match status" value="1"/>
</dbReference>